<dbReference type="Pfam" id="PF00379">
    <property type="entry name" value="Chitin_bind_4"/>
    <property type="match status" value="1"/>
</dbReference>
<reference evidence="5 6" key="1">
    <citation type="submission" date="2021-06" db="EMBL/GenBank/DDBJ databases">
        <title>Caerostris extrusa draft genome.</title>
        <authorList>
            <person name="Kono N."/>
            <person name="Arakawa K."/>
        </authorList>
    </citation>
    <scope>NUCLEOTIDE SEQUENCE [LARGE SCALE GENOMIC DNA]</scope>
</reference>
<dbReference type="PANTHER" id="PTHR10380">
    <property type="entry name" value="CUTICLE PROTEIN"/>
    <property type="match status" value="1"/>
</dbReference>
<evidence type="ECO:0000256" key="3">
    <source>
        <dbReference type="PROSITE-ProRule" id="PRU00497"/>
    </source>
</evidence>
<dbReference type="AlphaFoldDB" id="A0AAV4US83"/>
<dbReference type="Proteomes" id="UP001054945">
    <property type="component" value="Unassembled WGS sequence"/>
</dbReference>
<name>A0AAV4US83_CAEEX</name>
<comment type="function">
    <text evidence="1">Component of the rigid cuticle of the spider.</text>
</comment>
<evidence type="ECO:0000256" key="1">
    <source>
        <dbReference type="ARBA" id="ARBA00002980"/>
    </source>
</evidence>
<dbReference type="PROSITE" id="PS51155">
    <property type="entry name" value="CHIT_BIND_RR_2"/>
    <property type="match status" value="1"/>
</dbReference>
<comment type="caution">
    <text evidence="5">The sequence shown here is derived from an EMBL/GenBank/DDBJ whole genome shotgun (WGS) entry which is preliminary data.</text>
</comment>
<sequence length="210" mass="23103">MKKIILLQSFDKQTSKYSPLSLRLRKSFLAKTMFQSNSDDLSSPTPYQFSYSAPAIGGGSTHEGESGDAYGRKTGTYTVQNEDGSERVVQYVADEDGFRASIATNEPGTANQIQLMSLFHPVQMKNSNTDSPSICRNPCSPISTSCTTKTVNPCCQKIPNHSSTFNSRRIRPFIVPIRPSVIPFPPPTFIDQPVVFPFGGPGIIPQDQIY</sequence>
<dbReference type="EMBL" id="BPLR01013375">
    <property type="protein sequence ID" value="GIY60756.1"/>
    <property type="molecule type" value="Genomic_DNA"/>
</dbReference>
<protein>
    <submittedName>
        <fullName evidence="5">Uncharacterized protein</fullName>
    </submittedName>
</protein>
<accession>A0AAV4US83</accession>
<dbReference type="InterPro" id="IPR031311">
    <property type="entry name" value="CHIT_BIND_RR_consensus"/>
</dbReference>
<dbReference type="InterPro" id="IPR000618">
    <property type="entry name" value="Insect_cuticle"/>
</dbReference>
<keyword evidence="2 3" id="KW-0193">Cuticle</keyword>
<proteinExistence type="predicted"/>
<keyword evidence="6" id="KW-1185">Reference proteome</keyword>
<dbReference type="GO" id="GO:0062129">
    <property type="term" value="C:chitin-based extracellular matrix"/>
    <property type="evidence" value="ECO:0007669"/>
    <property type="project" value="TreeGrafter"/>
</dbReference>
<evidence type="ECO:0000256" key="2">
    <source>
        <dbReference type="ARBA" id="ARBA00022460"/>
    </source>
</evidence>
<feature type="region of interest" description="Disordered" evidence="4">
    <location>
        <begin position="53"/>
        <end position="73"/>
    </location>
</feature>
<organism evidence="5 6">
    <name type="scientific">Caerostris extrusa</name>
    <name type="common">Bark spider</name>
    <name type="synonym">Caerostris bankana</name>
    <dbReference type="NCBI Taxonomy" id="172846"/>
    <lineage>
        <taxon>Eukaryota</taxon>
        <taxon>Metazoa</taxon>
        <taxon>Ecdysozoa</taxon>
        <taxon>Arthropoda</taxon>
        <taxon>Chelicerata</taxon>
        <taxon>Arachnida</taxon>
        <taxon>Araneae</taxon>
        <taxon>Araneomorphae</taxon>
        <taxon>Entelegynae</taxon>
        <taxon>Araneoidea</taxon>
        <taxon>Araneidae</taxon>
        <taxon>Caerostris</taxon>
    </lineage>
</organism>
<dbReference type="PANTHER" id="PTHR10380:SF235">
    <property type="entry name" value="CUTICULAR PROTEIN 73D, ISOFORM B"/>
    <property type="match status" value="1"/>
</dbReference>
<dbReference type="PROSITE" id="PS00233">
    <property type="entry name" value="CHIT_BIND_RR_1"/>
    <property type="match status" value="1"/>
</dbReference>
<dbReference type="GO" id="GO:0008010">
    <property type="term" value="F:structural constituent of chitin-based larval cuticle"/>
    <property type="evidence" value="ECO:0007669"/>
    <property type="project" value="TreeGrafter"/>
</dbReference>
<dbReference type="InterPro" id="IPR050468">
    <property type="entry name" value="Cuticle_Struct_Prot"/>
</dbReference>
<evidence type="ECO:0000313" key="6">
    <source>
        <dbReference type="Proteomes" id="UP001054945"/>
    </source>
</evidence>
<evidence type="ECO:0000256" key="4">
    <source>
        <dbReference type="SAM" id="MobiDB-lite"/>
    </source>
</evidence>
<gene>
    <name evidence="5" type="ORF">CEXT_718541</name>
</gene>
<evidence type="ECO:0000313" key="5">
    <source>
        <dbReference type="EMBL" id="GIY60756.1"/>
    </source>
</evidence>